<dbReference type="AlphaFoldDB" id="A0A8B8BNN9"/>
<keyword evidence="3" id="KW-0342">GTP-binding</keyword>
<evidence type="ECO:0000313" key="7">
    <source>
        <dbReference type="RefSeq" id="XP_022304950.1"/>
    </source>
</evidence>
<evidence type="ECO:0000259" key="5">
    <source>
        <dbReference type="PROSITE" id="PS51720"/>
    </source>
</evidence>
<dbReference type="PANTHER" id="PTHR10903">
    <property type="entry name" value="GTPASE, IMAP FAMILY MEMBER-RELATED"/>
    <property type="match status" value="1"/>
</dbReference>
<dbReference type="PROSITE" id="PS51720">
    <property type="entry name" value="G_AIG1"/>
    <property type="match status" value="1"/>
</dbReference>
<organism evidence="6 7">
    <name type="scientific">Crassostrea virginica</name>
    <name type="common">Eastern oyster</name>
    <dbReference type="NCBI Taxonomy" id="6565"/>
    <lineage>
        <taxon>Eukaryota</taxon>
        <taxon>Metazoa</taxon>
        <taxon>Spiralia</taxon>
        <taxon>Lophotrochozoa</taxon>
        <taxon>Mollusca</taxon>
        <taxon>Bivalvia</taxon>
        <taxon>Autobranchia</taxon>
        <taxon>Pteriomorphia</taxon>
        <taxon>Ostreida</taxon>
        <taxon>Ostreoidea</taxon>
        <taxon>Ostreidae</taxon>
        <taxon>Crassostrea</taxon>
    </lineage>
</organism>
<name>A0A8B8BNN9_CRAVI</name>
<dbReference type="Pfam" id="PF04548">
    <property type="entry name" value="AIG1"/>
    <property type="match status" value="1"/>
</dbReference>
<gene>
    <name evidence="7" type="primary">LOC111112005</name>
</gene>
<accession>A0A8B8BNN9</accession>
<evidence type="ECO:0000256" key="2">
    <source>
        <dbReference type="ARBA" id="ARBA00022741"/>
    </source>
</evidence>
<keyword evidence="6" id="KW-1185">Reference proteome</keyword>
<dbReference type="PANTHER" id="PTHR10903:SF170">
    <property type="entry name" value="GTPASE IMAP FAMILY MEMBER 7"/>
    <property type="match status" value="1"/>
</dbReference>
<keyword evidence="4" id="KW-0175">Coiled coil</keyword>
<sequence length="368" mass="41957">MERGTFASFFKDIEMEYCIHKFRNKGIDVERLIDLPGDYVNSLLTEFHVDATTQLIINYEIYKRKLTLRIVLLGKTGSGKSATGNSIIGSAQFKSSASGHPLTSTCSFQSADRFGKEIVVVDTPGLFDTKKTTKKVLNEISKCIGLSSPGPHAFIMVLSVGSDFTDEEKQVIDNFKKQFGESIYSYFIVLFTRRDDLDRENQSLDEYIKSSPPRLVKFIEKCGARVVAFDNTLNGKASDDQVQDLLELICKNIQNNGDECYRDPIFMKAEKCIQEMENEKMSEMEEVEMRERDEERKQKIKLAKNANETNDTISLDQVLKNELEKVDVRAILGPGRSYSSFEKKKIRDNVRKDISNNGFCRLMQQCEI</sequence>
<dbReference type="InterPro" id="IPR006703">
    <property type="entry name" value="G_AIG1"/>
</dbReference>
<dbReference type="OrthoDB" id="431287at2759"/>
<comment type="similarity">
    <text evidence="1">Belongs to the TRAFAC class TrmE-Era-EngA-EngB-Septin-like GTPase superfamily. AIG1/Toc34/Toc159-like paraseptin GTPase family. IAN subfamily.</text>
</comment>
<reference evidence="7" key="1">
    <citation type="submission" date="2025-08" db="UniProtKB">
        <authorList>
            <consortium name="RefSeq"/>
        </authorList>
    </citation>
    <scope>IDENTIFICATION</scope>
    <source>
        <tissue evidence="7">Whole sample</tissue>
    </source>
</reference>
<feature type="domain" description="AIG1-type G" evidence="5">
    <location>
        <begin position="65"/>
        <end position="270"/>
    </location>
</feature>
<dbReference type="FunFam" id="3.40.50.300:FF:000366">
    <property type="entry name" value="GTPase, IMAP family member 2"/>
    <property type="match status" value="1"/>
</dbReference>
<protein>
    <submittedName>
        <fullName evidence="7">GTPase IMAP family member 7-like</fullName>
    </submittedName>
</protein>
<evidence type="ECO:0000256" key="1">
    <source>
        <dbReference type="ARBA" id="ARBA00008535"/>
    </source>
</evidence>
<dbReference type="GO" id="GO:0005525">
    <property type="term" value="F:GTP binding"/>
    <property type="evidence" value="ECO:0007669"/>
    <property type="project" value="UniProtKB-KW"/>
</dbReference>
<keyword evidence="2" id="KW-0547">Nucleotide-binding</keyword>
<dbReference type="InterPro" id="IPR045058">
    <property type="entry name" value="GIMA/IAN/Toc"/>
</dbReference>
<dbReference type="Proteomes" id="UP000694844">
    <property type="component" value="Chromosome 9"/>
</dbReference>
<dbReference type="RefSeq" id="XP_022304950.1">
    <property type="nucleotide sequence ID" value="XM_022449242.1"/>
</dbReference>
<proteinExistence type="inferred from homology"/>
<dbReference type="InterPro" id="IPR027417">
    <property type="entry name" value="P-loop_NTPase"/>
</dbReference>
<evidence type="ECO:0000256" key="3">
    <source>
        <dbReference type="ARBA" id="ARBA00023134"/>
    </source>
</evidence>
<dbReference type="Gene3D" id="3.40.50.300">
    <property type="entry name" value="P-loop containing nucleotide triphosphate hydrolases"/>
    <property type="match status" value="1"/>
</dbReference>
<dbReference type="KEGG" id="cvn:111112005"/>
<evidence type="ECO:0000313" key="6">
    <source>
        <dbReference type="Proteomes" id="UP000694844"/>
    </source>
</evidence>
<dbReference type="SUPFAM" id="SSF52540">
    <property type="entry name" value="P-loop containing nucleoside triphosphate hydrolases"/>
    <property type="match status" value="1"/>
</dbReference>
<evidence type="ECO:0000256" key="4">
    <source>
        <dbReference type="SAM" id="Coils"/>
    </source>
</evidence>
<dbReference type="GeneID" id="111112005"/>
<dbReference type="CDD" id="cd01852">
    <property type="entry name" value="AIG1"/>
    <property type="match status" value="1"/>
</dbReference>
<feature type="coiled-coil region" evidence="4">
    <location>
        <begin position="266"/>
        <end position="293"/>
    </location>
</feature>